<evidence type="ECO:0000256" key="1">
    <source>
        <dbReference type="SAM" id="MobiDB-lite"/>
    </source>
</evidence>
<dbReference type="InterPro" id="IPR028248">
    <property type="entry name" value="TMEM190"/>
</dbReference>
<organism evidence="2 3">
    <name type="scientific">Saguinus oedipus</name>
    <name type="common">Cotton-top tamarin</name>
    <name type="synonym">Oedipomidas oedipus</name>
    <dbReference type="NCBI Taxonomy" id="9490"/>
    <lineage>
        <taxon>Eukaryota</taxon>
        <taxon>Metazoa</taxon>
        <taxon>Chordata</taxon>
        <taxon>Craniata</taxon>
        <taxon>Vertebrata</taxon>
        <taxon>Euteleostomi</taxon>
        <taxon>Mammalia</taxon>
        <taxon>Eutheria</taxon>
        <taxon>Euarchontoglires</taxon>
        <taxon>Primates</taxon>
        <taxon>Haplorrhini</taxon>
        <taxon>Platyrrhini</taxon>
        <taxon>Cebidae</taxon>
        <taxon>Callitrichinae</taxon>
        <taxon>Saguinus</taxon>
    </lineage>
</organism>
<name>A0ABQ9TX38_SAGOE</name>
<gene>
    <name evidence="2" type="ORF">P7K49_035088</name>
</gene>
<protein>
    <submittedName>
        <fullName evidence="2">Uncharacterized protein</fullName>
    </submittedName>
</protein>
<sequence>MGVGLAQEPWVLTLPPLSRKHAEEAHVGAGLDVRRPPLPELQHLLVLVRSRGGPTHSTWGVDAGVGACIPREPGGAAGGAERDLLHTPRFLAGRCDLSRRVSLLSKERGSKKTSSGFSMAKESKDTEGGTEEEGTEEDED</sequence>
<comment type="caution">
    <text evidence="2">The sequence shown here is derived from an EMBL/GenBank/DDBJ whole genome shotgun (WGS) entry which is preliminary data.</text>
</comment>
<accession>A0ABQ9TX38</accession>
<dbReference type="Pfam" id="PF15431">
    <property type="entry name" value="TMEM190"/>
    <property type="match status" value="1"/>
</dbReference>
<reference evidence="2 3" key="1">
    <citation type="submission" date="2023-05" db="EMBL/GenBank/DDBJ databases">
        <title>B98-5 Cell Line De Novo Hybrid Assembly: An Optical Mapping Approach.</title>
        <authorList>
            <person name="Kananen K."/>
            <person name="Auerbach J.A."/>
            <person name="Kautto E."/>
            <person name="Blachly J.S."/>
        </authorList>
    </citation>
    <scope>NUCLEOTIDE SEQUENCE [LARGE SCALE GENOMIC DNA]</scope>
    <source>
        <strain evidence="2">B95-8</strain>
        <tissue evidence="2">Cell line</tissue>
    </source>
</reference>
<evidence type="ECO:0000313" key="3">
    <source>
        <dbReference type="Proteomes" id="UP001266305"/>
    </source>
</evidence>
<feature type="compositionally biased region" description="Acidic residues" evidence="1">
    <location>
        <begin position="128"/>
        <end position="140"/>
    </location>
</feature>
<dbReference type="EMBL" id="JASSZA010000019">
    <property type="protein sequence ID" value="KAK2089181.1"/>
    <property type="molecule type" value="Genomic_DNA"/>
</dbReference>
<keyword evidence="3" id="KW-1185">Reference proteome</keyword>
<evidence type="ECO:0000313" key="2">
    <source>
        <dbReference type="EMBL" id="KAK2089181.1"/>
    </source>
</evidence>
<dbReference type="Proteomes" id="UP001266305">
    <property type="component" value="Unassembled WGS sequence"/>
</dbReference>
<feature type="region of interest" description="Disordered" evidence="1">
    <location>
        <begin position="102"/>
        <end position="140"/>
    </location>
</feature>
<proteinExistence type="predicted"/>